<evidence type="ECO:0000313" key="3">
    <source>
        <dbReference type="Proteomes" id="UP000078252"/>
    </source>
</evidence>
<name>A0A175RZF8_9MICO</name>
<dbReference type="EMBL" id="LDQC01000022">
    <property type="protein sequence ID" value="KTR09068.1"/>
    <property type="molecule type" value="Genomic_DNA"/>
</dbReference>
<keyword evidence="1" id="KW-1133">Transmembrane helix</keyword>
<dbReference type="PATRIC" id="fig|33881.3.peg.967"/>
<accession>A0A175RZF8</accession>
<dbReference type="Proteomes" id="UP000078252">
    <property type="component" value="Unassembled WGS sequence"/>
</dbReference>
<evidence type="ECO:0000313" key="2">
    <source>
        <dbReference type="EMBL" id="KTR09068.1"/>
    </source>
</evidence>
<dbReference type="OrthoDB" id="5023966at2"/>
<proteinExistence type="predicted"/>
<sequence length="99" mass="9923">MAALLNALLAIGAVTAALTATSLDRRVALVLGATGSTVGAFLAWVVAPTAFSGFLPWVAAVLGTAVLTAGWSVVRLYDGVFAPPPEPADETGTLATIAR</sequence>
<gene>
    <name evidence="2" type="ORF">NS184_03510</name>
</gene>
<comment type="caution">
    <text evidence="2">The sequence shown here is derived from an EMBL/GenBank/DDBJ whole genome shotgun (WGS) entry which is preliminary data.</text>
</comment>
<keyword evidence="1" id="KW-0812">Transmembrane</keyword>
<evidence type="ECO:0000256" key="1">
    <source>
        <dbReference type="SAM" id="Phobius"/>
    </source>
</evidence>
<organism evidence="2 3">
    <name type="scientific">Curtobacterium luteum</name>
    <dbReference type="NCBI Taxonomy" id="33881"/>
    <lineage>
        <taxon>Bacteria</taxon>
        <taxon>Bacillati</taxon>
        <taxon>Actinomycetota</taxon>
        <taxon>Actinomycetes</taxon>
        <taxon>Micrococcales</taxon>
        <taxon>Microbacteriaceae</taxon>
        <taxon>Curtobacterium</taxon>
    </lineage>
</organism>
<feature type="transmembrane region" description="Helical" evidence="1">
    <location>
        <begin position="27"/>
        <end position="47"/>
    </location>
</feature>
<keyword evidence="1" id="KW-0472">Membrane</keyword>
<feature type="transmembrane region" description="Helical" evidence="1">
    <location>
        <begin position="54"/>
        <end position="74"/>
    </location>
</feature>
<dbReference type="AlphaFoldDB" id="A0A175RZF8"/>
<protein>
    <submittedName>
        <fullName evidence="2">Uncharacterized protein</fullName>
    </submittedName>
</protein>
<reference evidence="2 3" key="1">
    <citation type="journal article" date="2016" name="Front. Microbiol.">
        <title>Genomic Resource of Rice Seed Associated Bacteria.</title>
        <authorList>
            <person name="Midha S."/>
            <person name="Bansal K."/>
            <person name="Sharma S."/>
            <person name="Kumar N."/>
            <person name="Patil P.P."/>
            <person name="Chaudhry V."/>
            <person name="Patil P.B."/>
        </authorList>
    </citation>
    <scope>NUCLEOTIDE SEQUENCE [LARGE SCALE GENOMIC DNA]</scope>
    <source>
        <strain evidence="2 3">NS184</strain>
    </source>
</reference>
<dbReference type="RefSeq" id="WP_058724758.1">
    <property type="nucleotide sequence ID" value="NZ_LDQC01000022.1"/>
</dbReference>